<reference evidence="2" key="1">
    <citation type="submission" date="2014-05" db="EMBL/GenBank/DDBJ databases">
        <title>The transcriptome of the halophilic microalga Tetraselmis sp. GSL018 isolated from the Great Salt Lake, Utah.</title>
        <authorList>
            <person name="Jinkerson R.E."/>
            <person name="D'Adamo S."/>
            <person name="Posewitz M.C."/>
        </authorList>
    </citation>
    <scope>NUCLEOTIDE SEQUENCE</scope>
    <source>
        <strain evidence="2">GSL018</strain>
    </source>
</reference>
<dbReference type="EMBL" id="GBEZ01022747">
    <property type="protein sequence ID" value="JAC64105.1"/>
    <property type="molecule type" value="Transcribed_RNA"/>
</dbReference>
<dbReference type="AlphaFoldDB" id="A0A061R0C2"/>
<proteinExistence type="predicted"/>
<protein>
    <submittedName>
        <fullName evidence="2">Uncharacterized protein</fullName>
    </submittedName>
</protein>
<accession>A0A061R0C2</accession>
<name>A0A061R0C2_9CHLO</name>
<feature type="non-terminal residue" evidence="2">
    <location>
        <position position="1"/>
    </location>
</feature>
<organism evidence="2">
    <name type="scientific">Tetraselmis sp. GSL018</name>
    <dbReference type="NCBI Taxonomy" id="582737"/>
    <lineage>
        <taxon>Eukaryota</taxon>
        <taxon>Viridiplantae</taxon>
        <taxon>Chlorophyta</taxon>
        <taxon>core chlorophytes</taxon>
        <taxon>Chlorodendrophyceae</taxon>
        <taxon>Chlorodendrales</taxon>
        <taxon>Chlorodendraceae</taxon>
        <taxon>Tetraselmis</taxon>
    </lineage>
</organism>
<evidence type="ECO:0000313" key="2">
    <source>
        <dbReference type="EMBL" id="JAC64105.1"/>
    </source>
</evidence>
<feature type="non-terminal residue" evidence="2">
    <location>
        <position position="67"/>
    </location>
</feature>
<feature type="region of interest" description="Disordered" evidence="1">
    <location>
        <begin position="33"/>
        <end position="67"/>
    </location>
</feature>
<sequence>RTSALVSGEPSRLLGAPPGTVPEIPFLSLASTPPLAPSCVNTGTLEGSGLGSGEPRGGGGGGEGEWP</sequence>
<gene>
    <name evidence="2" type="ORF">TSPGSL018_19042</name>
</gene>
<evidence type="ECO:0000256" key="1">
    <source>
        <dbReference type="SAM" id="MobiDB-lite"/>
    </source>
</evidence>
<feature type="compositionally biased region" description="Gly residues" evidence="1">
    <location>
        <begin position="46"/>
        <end position="67"/>
    </location>
</feature>